<evidence type="ECO:0000256" key="3">
    <source>
        <dbReference type="ARBA" id="ARBA00012180"/>
    </source>
</evidence>
<dbReference type="HOGENOM" id="CLU_000680_30_6_1"/>
<evidence type="ECO:0000256" key="4">
    <source>
        <dbReference type="ARBA" id="ARBA00022722"/>
    </source>
</evidence>
<dbReference type="CDD" id="cd09276">
    <property type="entry name" value="Rnase_HI_RT_non_LTR"/>
    <property type="match status" value="1"/>
</dbReference>
<dbReference type="InterPro" id="IPR002156">
    <property type="entry name" value="RNaseH_domain"/>
</dbReference>
<dbReference type="GO" id="GO:0004523">
    <property type="term" value="F:RNA-DNA hybrid ribonuclease activity"/>
    <property type="evidence" value="ECO:0007669"/>
    <property type="project" value="UniProtKB-EC"/>
</dbReference>
<dbReference type="GO" id="GO:0003676">
    <property type="term" value="F:nucleic acid binding"/>
    <property type="evidence" value="ECO:0007669"/>
    <property type="project" value="InterPro"/>
</dbReference>
<evidence type="ECO:0000313" key="9">
    <source>
        <dbReference type="EMBL" id="KIN94830.1"/>
    </source>
</evidence>
<name>A0A0C3NGL0_PISTI</name>
<organism evidence="9 10">
    <name type="scientific">Pisolithus tinctorius Marx 270</name>
    <dbReference type="NCBI Taxonomy" id="870435"/>
    <lineage>
        <taxon>Eukaryota</taxon>
        <taxon>Fungi</taxon>
        <taxon>Dikarya</taxon>
        <taxon>Basidiomycota</taxon>
        <taxon>Agaricomycotina</taxon>
        <taxon>Agaricomycetes</taxon>
        <taxon>Agaricomycetidae</taxon>
        <taxon>Boletales</taxon>
        <taxon>Sclerodermatineae</taxon>
        <taxon>Pisolithaceae</taxon>
        <taxon>Pisolithus</taxon>
    </lineage>
</organism>
<evidence type="ECO:0000256" key="2">
    <source>
        <dbReference type="ARBA" id="ARBA00005300"/>
    </source>
</evidence>
<proteinExistence type="inferred from homology"/>
<gene>
    <name evidence="9" type="ORF">M404DRAFT_167237</name>
</gene>
<dbReference type="InterPro" id="IPR050092">
    <property type="entry name" value="RNase_H"/>
</dbReference>
<keyword evidence="6" id="KW-0255">Endonuclease</keyword>
<dbReference type="PANTHER" id="PTHR10642:SF26">
    <property type="entry name" value="RIBONUCLEASE H1"/>
    <property type="match status" value="1"/>
</dbReference>
<dbReference type="Pfam" id="PF00075">
    <property type="entry name" value="RNase_H"/>
    <property type="match status" value="1"/>
</dbReference>
<evidence type="ECO:0000313" key="10">
    <source>
        <dbReference type="Proteomes" id="UP000054217"/>
    </source>
</evidence>
<evidence type="ECO:0000256" key="6">
    <source>
        <dbReference type="ARBA" id="ARBA00022759"/>
    </source>
</evidence>
<evidence type="ECO:0000259" key="8">
    <source>
        <dbReference type="PROSITE" id="PS50879"/>
    </source>
</evidence>
<dbReference type="AlphaFoldDB" id="A0A0C3NGL0"/>
<dbReference type="GO" id="GO:0046872">
    <property type="term" value="F:metal ion binding"/>
    <property type="evidence" value="ECO:0007669"/>
    <property type="project" value="UniProtKB-KW"/>
</dbReference>
<evidence type="ECO:0000256" key="5">
    <source>
        <dbReference type="ARBA" id="ARBA00022723"/>
    </source>
</evidence>
<sequence>MALHHLFHNLEVNPRAIEEICPCLLPPSALPTHAIAIAPNKKEAVKSFAKIQNWTLVFTDGSCTSEGVGAAAVLYVDYQHLATLHYRLGSASEHTVFKAEATALLLAAHLLTSNTEVTFPASILADNQAVIRSTKPGHYLLMHFRSMIQDLHKSNRLSRKDIMLQWIAGHMEIEGNELADREAKLAAKRDEPTSPPEALPPALAERLPLSVSTLKQTHATKLKVLWNNEWWGSPHYSRISCIDPLLPGNTFVKLTASLPKR</sequence>
<keyword evidence="7" id="KW-0378">Hydrolase</keyword>
<comment type="similarity">
    <text evidence="2">Belongs to the RNase H family.</text>
</comment>
<reference evidence="10" key="2">
    <citation type="submission" date="2015-01" db="EMBL/GenBank/DDBJ databases">
        <title>Evolutionary Origins and Diversification of the Mycorrhizal Mutualists.</title>
        <authorList>
            <consortium name="DOE Joint Genome Institute"/>
            <consortium name="Mycorrhizal Genomics Consortium"/>
            <person name="Kohler A."/>
            <person name="Kuo A."/>
            <person name="Nagy L.G."/>
            <person name="Floudas D."/>
            <person name="Copeland A."/>
            <person name="Barry K.W."/>
            <person name="Cichocki N."/>
            <person name="Veneault-Fourrey C."/>
            <person name="LaButti K."/>
            <person name="Lindquist E.A."/>
            <person name="Lipzen A."/>
            <person name="Lundell T."/>
            <person name="Morin E."/>
            <person name="Murat C."/>
            <person name="Riley R."/>
            <person name="Ohm R."/>
            <person name="Sun H."/>
            <person name="Tunlid A."/>
            <person name="Henrissat B."/>
            <person name="Grigoriev I.V."/>
            <person name="Hibbett D.S."/>
            <person name="Martin F."/>
        </authorList>
    </citation>
    <scope>NUCLEOTIDE SEQUENCE [LARGE SCALE GENOMIC DNA]</scope>
    <source>
        <strain evidence="10">Marx 270</strain>
    </source>
</reference>
<evidence type="ECO:0000256" key="1">
    <source>
        <dbReference type="ARBA" id="ARBA00000077"/>
    </source>
</evidence>
<dbReference type="OrthoDB" id="3265515at2759"/>
<dbReference type="PROSITE" id="PS50879">
    <property type="entry name" value="RNASE_H_1"/>
    <property type="match status" value="1"/>
</dbReference>
<dbReference type="InterPro" id="IPR012337">
    <property type="entry name" value="RNaseH-like_sf"/>
</dbReference>
<keyword evidence="4" id="KW-0540">Nuclease</keyword>
<dbReference type="PANTHER" id="PTHR10642">
    <property type="entry name" value="RIBONUCLEASE H1"/>
    <property type="match status" value="1"/>
</dbReference>
<dbReference type="EC" id="3.1.26.4" evidence="3"/>
<dbReference type="EMBL" id="KN832084">
    <property type="protein sequence ID" value="KIN94830.1"/>
    <property type="molecule type" value="Genomic_DNA"/>
</dbReference>
<protein>
    <recommendedName>
        <fullName evidence="3">ribonuclease H</fullName>
        <ecNumber evidence="3">3.1.26.4</ecNumber>
    </recommendedName>
</protein>
<evidence type="ECO:0000256" key="7">
    <source>
        <dbReference type="ARBA" id="ARBA00022801"/>
    </source>
</evidence>
<feature type="domain" description="RNase H type-1" evidence="8">
    <location>
        <begin position="51"/>
        <end position="188"/>
    </location>
</feature>
<comment type="catalytic activity">
    <reaction evidence="1">
        <text>Endonucleolytic cleavage to 5'-phosphomonoester.</text>
        <dbReference type="EC" id="3.1.26.4"/>
    </reaction>
</comment>
<reference evidence="9 10" key="1">
    <citation type="submission" date="2014-04" db="EMBL/GenBank/DDBJ databases">
        <authorList>
            <consortium name="DOE Joint Genome Institute"/>
            <person name="Kuo A."/>
            <person name="Kohler A."/>
            <person name="Costa M.D."/>
            <person name="Nagy L.G."/>
            <person name="Floudas D."/>
            <person name="Copeland A."/>
            <person name="Barry K.W."/>
            <person name="Cichocki N."/>
            <person name="Veneault-Fourrey C."/>
            <person name="LaButti K."/>
            <person name="Lindquist E.A."/>
            <person name="Lipzen A."/>
            <person name="Lundell T."/>
            <person name="Morin E."/>
            <person name="Murat C."/>
            <person name="Sun H."/>
            <person name="Tunlid A."/>
            <person name="Henrissat B."/>
            <person name="Grigoriev I.V."/>
            <person name="Hibbett D.S."/>
            <person name="Martin F."/>
            <person name="Nordberg H.P."/>
            <person name="Cantor M.N."/>
            <person name="Hua S.X."/>
        </authorList>
    </citation>
    <scope>NUCLEOTIDE SEQUENCE [LARGE SCALE GENOMIC DNA]</scope>
    <source>
        <strain evidence="9 10">Marx 270</strain>
    </source>
</reference>
<dbReference type="InParanoid" id="A0A0C3NGL0"/>
<accession>A0A0C3NGL0</accession>
<keyword evidence="10" id="KW-1185">Reference proteome</keyword>
<dbReference type="Gene3D" id="3.30.420.10">
    <property type="entry name" value="Ribonuclease H-like superfamily/Ribonuclease H"/>
    <property type="match status" value="1"/>
</dbReference>
<keyword evidence="5" id="KW-0479">Metal-binding</keyword>
<dbReference type="SUPFAM" id="SSF53098">
    <property type="entry name" value="Ribonuclease H-like"/>
    <property type="match status" value="1"/>
</dbReference>
<dbReference type="InterPro" id="IPR036397">
    <property type="entry name" value="RNaseH_sf"/>
</dbReference>
<dbReference type="Proteomes" id="UP000054217">
    <property type="component" value="Unassembled WGS sequence"/>
</dbReference>
<dbReference type="GO" id="GO:0043137">
    <property type="term" value="P:DNA replication, removal of RNA primer"/>
    <property type="evidence" value="ECO:0007669"/>
    <property type="project" value="TreeGrafter"/>
</dbReference>